<dbReference type="EC" id="2.1.1.362" evidence="5"/>
<dbReference type="SMART" id="SM00317">
    <property type="entry name" value="SET"/>
    <property type="match status" value="1"/>
</dbReference>
<evidence type="ECO:0000256" key="21">
    <source>
        <dbReference type="ARBA" id="ARBA00071597"/>
    </source>
</evidence>
<dbReference type="InterPro" id="IPR041938">
    <property type="entry name" value="Hist-Lys_N-MTase_N"/>
</dbReference>
<dbReference type="GO" id="GO:0005694">
    <property type="term" value="C:chromosome"/>
    <property type="evidence" value="ECO:0007669"/>
    <property type="project" value="UniProtKB-SubCell"/>
</dbReference>
<feature type="transmembrane region" description="Helical" evidence="23">
    <location>
        <begin position="133"/>
        <end position="154"/>
    </location>
</feature>
<evidence type="ECO:0000313" key="25">
    <source>
        <dbReference type="EMBL" id="RWS09676.1"/>
    </source>
</evidence>
<dbReference type="Pfam" id="PF04756">
    <property type="entry name" value="OST3_OST6"/>
    <property type="match status" value="1"/>
</dbReference>
<dbReference type="InterPro" id="IPR046341">
    <property type="entry name" value="SET_dom_sf"/>
</dbReference>
<feature type="region of interest" description="Disordered" evidence="22">
    <location>
        <begin position="793"/>
        <end position="813"/>
    </location>
</feature>
<evidence type="ECO:0000256" key="4">
    <source>
        <dbReference type="ARBA" id="ARBA00009561"/>
    </source>
</evidence>
<feature type="region of interest" description="Disordered" evidence="22">
    <location>
        <begin position="681"/>
        <end position="712"/>
    </location>
</feature>
<comment type="similarity">
    <text evidence="4">Belongs to the OST3/OST6 family.</text>
</comment>
<evidence type="ECO:0000256" key="22">
    <source>
        <dbReference type="SAM" id="MobiDB-lite"/>
    </source>
</evidence>
<evidence type="ECO:0000256" key="6">
    <source>
        <dbReference type="ARBA" id="ARBA00022454"/>
    </source>
</evidence>
<evidence type="ECO:0000256" key="20">
    <source>
        <dbReference type="ARBA" id="ARBA00052814"/>
    </source>
</evidence>
<sequence length="899" mass="102148">MDEEQFKTFITSKRSDRNYTFVVMMTASKPHRGCVICNELYKEFKIVADSWRYSSQFTNALFFGSLDYDECPGVFHRMKLDYVPAIFYYSPSNPNKPQDMKLQSYGPTAEGISSWLYDVSQEFRIKVKRPIDYTRVIIALAVIAIIAFVFYKLPSNIMHSIINSKTIWALLSLIILFAFTSGQMWNYINQPPMKYVTPNGDMYIIRSSGSQFKIETYIIASLNCAFSISMIAMCEAFKNKTKQVRSISVSPYPIPVSDTSKVTIEWTILKNIDSESGSIIRAQISKQVFGIWVNVFSKTFDLCSQIEAAGEKCPILTGDKLLNAKLVLRDLVGEEYANKAPNSGEECSVKANQLETSNRDQQNINSNNNHNYSKSAAHSSLGLTSTELCEFDDIATAVVLDPYLGFATHKMNVRFKAPKMNPKDTHLKQIILQFKRTQNYENTFQKLISTEWLNTYYRSKTPRQQKLLKEHIFRYLRMFDKHSGFEIQPCYRYSAEGNCGAKLTAKQKWLKNEKIEMLIGCIAELTEAEEEEMLKPGVNDFSVMYSCRKNCAQLWLGPGAFINHDCRPNCKFVSTGRDTACIKVLRDIDVGEELTCFYGEDFFGDSNCYCECETCERRQKGAFAKENTSVDGVVNELNETRKTRTRIQQQQQNSGNSKNICNKHSIAEQFENNETHLVLRSRKTVDKSESKIVNGKHKENSNLPQLTANNKKADNTVKNGIVCTRSFIAKKENDASKNESKTAADSKPLAFEFTGPRVSKRLKTLPAQEVSVNKTAESQDLNQSTVRDIRSTLRRRSNRVTSTSSSSESKNQSLNETLLNNLNLCTLLESKPMVNELPKEVLSLTENNETSSTTSGCLKLTIRVKRLEKNNVNQIVSDDDNACDLDDERRSGSQEITYE</sequence>
<keyword evidence="18" id="KW-0539">Nucleus</keyword>
<dbReference type="Pfam" id="PF00856">
    <property type="entry name" value="SET"/>
    <property type="match status" value="1"/>
</dbReference>
<dbReference type="InterPro" id="IPR036846">
    <property type="entry name" value="GM2-AP_sf"/>
</dbReference>
<feature type="compositionally biased region" description="Low complexity" evidence="22">
    <location>
        <begin position="799"/>
        <end position="813"/>
    </location>
</feature>
<dbReference type="InterPro" id="IPR036249">
    <property type="entry name" value="Thioredoxin-like_sf"/>
</dbReference>
<keyword evidence="10" id="KW-0949">S-adenosyl-L-methionine</keyword>
<dbReference type="GO" id="GO:0005634">
    <property type="term" value="C:nucleus"/>
    <property type="evidence" value="ECO:0007669"/>
    <property type="project" value="UniProtKB-SubCell"/>
</dbReference>
<evidence type="ECO:0000256" key="14">
    <source>
        <dbReference type="ARBA" id="ARBA00022989"/>
    </source>
</evidence>
<dbReference type="FunFam" id="1.10.10.1700:FF:000001">
    <property type="entry name" value="Histone-lysine N-methyltransferase"/>
    <property type="match status" value="1"/>
</dbReference>
<keyword evidence="14 23" id="KW-1133">Transmembrane helix</keyword>
<dbReference type="Proteomes" id="UP000285301">
    <property type="component" value="Unassembled WGS sequence"/>
</dbReference>
<dbReference type="InterPro" id="IPR025790">
    <property type="entry name" value="Suv4-20_animal"/>
</dbReference>
<evidence type="ECO:0000256" key="17">
    <source>
        <dbReference type="ARBA" id="ARBA00023163"/>
    </source>
</evidence>
<evidence type="ECO:0000256" key="7">
    <source>
        <dbReference type="ARBA" id="ARBA00022491"/>
    </source>
</evidence>
<keyword evidence="8 25" id="KW-0489">Methyltransferase</keyword>
<evidence type="ECO:0000256" key="5">
    <source>
        <dbReference type="ARBA" id="ARBA00012188"/>
    </source>
</evidence>
<evidence type="ECO:0000256" key="3">
    <source>
        <dbReference type="ARBA" id="ARBA00004477"/>
    </source>
</evidence>
<evidence type="ECO:0000256" key="12">
    <source>
        <dbReference type="ARBA" id="ARBA00022729"/>
    </source>
</evidence>
<reference evidence="25 26" key="1">
    <citation type="journal article" date="2018" name="Gigascience">
        <title>Genomes of trombidid mites reveal novel predicted allergens and laterally-transferred genes associated with secondary metabolism.</title>
        <authorList>
            <person name="Dong X."/>
            <person name="Chaisiri K."/>
            <person name="Xia D."/>
            <person name="Armstrong S.D."/>
            <person name="Fang Y."/>
            <person name="Donnelly M.J."/>
            <person name="Kadowaki T."/>
            <person name="McGarry J.W."/>
            <person name="Darby A.C."/>
            <person name="Makepeace B.L."/>
        </authorList>
    </citation>
    <scope>NUCLEOTIDE SEQUENCE [LARGE SCALE GENOMIC DNA]</scope>
    <source>
        <strain evidence="25">UoL-WK</strain>
    </source>
</reference>
<evidence type="ECO:0000256" key="11">
    <source>
        <dbReference type="ARBA" id="ARBA00022692"/>
    </source>
</evidence>
<keyword evidence="26" id="KW-1185">Reference proteome</keyword>
<dbReference type="Gene3D" id="2.170.270.10">
    <property type="entry name" value="SET domain"/>
    <property type="match status" value="1"/>
</dbReference>
<evidence type="ECO:0000256" key="1">
    <source>
        <dbReference type="ARBA" id="ARBA00004123"/>
    </source>
</evidence>
<keyword evidence="15" id="KW-0805">Transcription regulation</keyword>
<feature type="domain" description="SET" evidence="24">
    <location>
        <begin position="488"/>
        <end position="599"/>
    </location>
</feature>
<dbReference type="Gene3D" id="1.10.10.1700">
    <property type="entry name" value="Histone-lysine N-methyltransferase"/>
    <property type="match status" value="1"/>
</dbReference>
<feature type="non-terminal residue" evidence="25">
    <location>
        <position position="899"/>
    </location>
</feature>
<feature type="compositionally biased region" description="Basic and acidic residues" evidence="22">
    <location>
        <begin position="683"/>
        <end position="700"/>
    </location>
</feature>
<evidence type="ECO:0000256" key="23">
    <source>
        <dbReference type="SAM" id="Phobius"/>
    </source>
</evidence>
<keyword evidence="16 23" id="KW-0472">Membrane</keyword>
<dbReference type="PANTHER" id="PTHR12977">
    <property type="entry name" value="SUPPRESSOR OF VARIEGATION 4-20-RELATED"/>
    <property type="match status" value="1"/>
</dbReference>
<evidence type="ECO:0000259" key="24">
    <source>
        <dbReference type="PROSITE" id="PS50280"/>
    </source>
</evidence>
<dbReference type="EMBL" id="NCKU01002390">
    <property type="protein sequence ID" value="RWS09676.1"/>
    <property type="molecule type" value="Genomic_DNA"/>
</dbReference>
<evidence type="ECO:0000256" key="19">
    <source>
        <dbReference type="ARBA" id="ARBA00051837"/>
    </source>
</evidence>
<evidence type="ECO:0000256" key="15">
    <source>
        <dbReference type="ARBA" id="ARBA00023015"/>
    </source>
</evidence>
<evidence type="ECO:0000313" key="26">
    <source>
        <dbReference type="Proteomes" id="UP000285301"/>
    </source>
</evidence>
<proteinExistence type="inferred from homology"/>
<evidence type="ECO:0000256" key="16">
    <source>
        <dbReference type="ARBA" id="ARBA00023136"/>
    </source>
</evidence>
<dbReference type="GO" id="GO:0140941">
    <property type="term" value="F:histone H4K20me methyltransferase activity"/>
    <property type="evidence" value="ECO:0007669"/>
    <property type="project" value="UniProtKB-EC"/>
</dbReference>
<keyword evidence="7" id="KW-0678">Repressor</keyword>
<keyword evidence="6" id="KW-0158">Chromosome</keyword>
<organism evidence="25 26">
    <name type="scientific">Dinothrombium tinctorium</name>
    <dbReference type="NCBI Taxonomy" id="1965070"/>
    <lineage>
        <taxon>Eukaryota</taxon>
        <taxon>Metazoa</taxon>
        <taxon>Ecdysozoa</taxon>
        <taxon>Arthropoda</taxon>
        <taxon>Chelicerata</taxon>
        <taxon>Arachnida</taxon>
        <taxon>Acari</taxon>
        <taxon>Acariformes</taxon>
        <taxon>Trombidiformes</taxon>
        <taxon>Prostigmata</taxon>
        <taxon>Anystina</taxon>
        <taxon>Parasitengona</taxon>
        <taxon>Trombidioidea</taxon>
        <taxon>Trombidiidae</taxon>
        <taxon>Dinothrombium</taxon>
    </lineage>
</organism>
<accession>A0A3S4QZD6</accession>
<dbReference type="AlphaFoldDB" id="A0A3S4QZD6"/>
<protein>
    <recommendedName>
        <fullName evidence="21">Histone-lysine N-methyltransferase Suv4-20</fullName>
        <ecNumber evidence="5">2.1.1.362</ecNumber>
    </recommendedName>
</protein>
<dbReference type="FunFam" id="2.170.270.10:FF:000006">
    <property type="entry name" value="Histone-lysine N-methyltransferase"/>
    <property type="match status" value="1"/>
</dbReference>
<keyword evidence="12" id="KW-0732">Signal</keyword>
<name>A0A3S4QZD6_9ACAR</name>
<keyword evidence="9 25" id="KW-0808">Transferase</keyword>
<dbReference type="SUPFAM" id="SSF52833">
    <property type="entry name" value="Thioredoxin-like"/>
    <property type="match status" value="1"/>
</dbReference>
<dbReference type="OrthoDB" id="6627536at2759"/>
<feature type="transmembrane region" description="Helical" evidence="23">
    <location>
        <begin position="166"/>
        <end position="188"/>
    </location>
</feature>
<comment type="subcellular location">
    <subcellularLocation>
        <location evidence="2">Chromosome</location>
    </subcellularLocation>
    <subcellularLocation>
        <location evidence="3">Endoplasmic reticulum membrane</location>
        <topology evidence="3">Multi-pass membrane protein</topology>
    </subcellularLocation>
    <subcellularLocation>
        <location evidence="1">Nucleus</location>
    </subcellularLocation>
</comment>
<keyword evidence="11 23" id="KW-0812">Transmembrane</keyword>
<gene>
    <name evidence="25" type="ORF">B4U79_14601</name>
</gene>
<dbReference type="InterPro" id="IPR001214">
    <property type="entry name" value="SET_dom"/>
</dbReference>
<evidence type="ECO:0000256" key="10">
    <source>
        <dbReference type="ARBA" id="ARBA00022691"/>
    </source>
</evidence>
<dbReference type="GO" id="GO:0005789">
    <property type="term" value="C:endoplasmic reticulum membrane"/>
    <property type="evidence" value="ECO:0007669"/>
    <property type="project" value="UniProtKB-SubCell"/>
</dbReference>
<comment type="catalytic activity">
    <reaction evidence="20">
        <text>N(6),N(6)-dimethyl-L-lysyl(20)-[histone H4] + S-adenosyl-L-methionine = N(6),N(6),N(6)-trimethyl-L-lysyl(20)-[histone H4] + S-adenosyl-L-homocysteine + H(+)</text>
        <dbReference type="Rhea" id="RHEA:61992"/>
        <dbReference type="Rhea" id="RHEA-COMP:15556"/>
        <dbReference type="Rhea" id="RHEA-COMP:15998"/>
        <dbReference type="ChEBI" id="CHEBI:15378"/>
        <dbReference type="ChEBI" id="CHEBI:57856"/>
        <dbReference type="ChEBI" id="CHEBI:59789"/>
        <dbReference type="ChEBI" id="CHEBI:61961"/>
        <dbReference type="ChEBI" id="CHEBI:61976"/>
    </reaction>
</comment>
<dbReference type="InterPro" id="IPR039977">
    <property type="entry name" value="Suv4-20/Set9"/>
</dbReference>
<dbReference type="PROSITE" id="PS50280">
    <property type="entry name" value="SET"/>
    <property type="match status" value="1"/>
</dbReference>
<evidence type="ECO:0000256" key="9">
    <source>
        <dbReference type="ARBA" id="ARBA00022679"/>
    </source>
</evidence>
<keyword evidence="13" id="KW-0156">Chromatin regulator</keyword>
<comment type="catalytic activity">
    <reaction evidence="19">
        <text>N(6)-methyl-L-lysyl(20)-[histone H4] + S-adenosyl-L-methionine = N(6),N(6)-dimethyl-L-lysyl(20)-[histone H4] + S-adenosyl-L-homocysteine + H(+)</text>
        <dbReference type="Rhea" id="RHEA:60348"/>
        <dbReference type="Rhea" id="RHEA-COMP:15555"/>
        <dbReference type="Rhea" id="RHEA-COMP:15556"/>
        <dbReference type="ChEBI" id="CHEBI:15378"/>
        <dbReference type="ChEBI" id="CHEBI:57856"/>
        <dbReference type="ChEBI" id="CHEBI:59789"/>
        <dbReference type="ChEBI" id="CHEBI:61929"/>
        <dbReference type="ChEBI" id="CHEBI:61976"/>
        <dbReference type="EC" id="2.1.1.362"/>
    </reaction>
</comment>
<dbReference type="Gene3D" id="3.40.30.10">
    <property type="entry name" value="Glutaredoxin"/>
    <property type="match status" value="1"/>
</dbReference>
<dbReference type="Gene3D" id="2.70.220.10">
    <property type="entry name" value="Ganglioside GM2 activator"/>
    <property type="match status" value="1"/>
</dbReference>
<dbReference type="InterPro" id="IPR021149">
    <property type="entry name" value="OligosaccharylTrfase_OST3/OST6"/>
</dbReference>
<evidence type="ECO:0000256" key="18">
    <source>
        <dbReference type="ARBA" id="ARBA00023242"/>
    </source>
</evidence>
<dbReference type="PANTHER" id="PTHR12977:SF4">
    <property type="entry name" value="HISTONE-LYSINE N-METHYLTRANSFERASE KMT5B"/>
    <property type="match status" value="1"/>
</dbReference>
<evidence type="ECO:0000256" key="13">
    <source>
        <dbReference type="ARBA" id="ARBA00022853"/>
    </source>
</evidence>
<evidence type="ECO:0000256" key="8">
    <source>
        <dbReference type="ARBA" id="ARBA00022603"/>
    </source>
</evidence>
<evidence type="ECO:0000256" key="2">
    <source>
        <dbReference type="ARBA" id="ARBA00004286"/>
    </source>
</evidence>
<keyword evidence="17" id="KW-0804">Transcription</keyword>
<dbReference type="SUPFAM" id="SSF82199">
    <property type="entry name" value="SET domain"/>
    <property type="match status" value="1"/>
</dbReference>
<dbReference type="GO" id="GO:0032259">
    <property type="term" value="P:methylation"/>
    <property type="evidence" value="ECO:0007669"/>
    <property type="project" value="UniProtKB-KW"/>
</dbReference>
<comment type="caution">
    <text evidence="25">The sequence shown here is derived from an EMBL/GenBank/DDBJ whole genome shotgun (WGS) entry which is preliminary data.</text>
</comment>
<feature type="compositionally biased region" description="Polar residues" evidence="22">
    <location>
        <begin position="701"/>
        <end position="710"/>
    </location>
</feature>
<feature type="transmembrane region" description="Helical" evidence="23">
    <location>
        <begin position="217"/>
        <end position="237"/>
    </location>
</feature>
<dbReference type="PROSITE" id="PS51570">
    <property type="entry name" value="SAM_MT43_SUVAR420_2"/>
    <property type="match status" value="1"/>
</dbReference>
<dbReference type="STRING" id="1965070.A0A3S4QZD6"/>